<dbReference type="Proteomes" id="UP001595798">
    <property type="component" value="Unassembled WGS sequence"/>
</dbReference>
<organism evidence="1 2">
    <name type="scientific">Marinobacter lacisalsi</name>
    <dbReference type="NCBI Taxonomy" id="475979"/>
    <lineage>
        <taxon>Bacteria</taxon>
        <taxon>Pseudomonadati</taxon>
        <taxon>Pseudomonadota</taxon>
        <taxon>Gammaproteobacteria</taxon>
        <taxon>Pseudomonadales</taxon>
        <taxon>Marinobacteraceae</taxon>
        <taxon>Marinobacter</taxon>
    </lineage>
</organism>
<dbReference type="RefSeq" id="WP_379884595.1">
    <property type="nucleotide sequence ID" value="NZ_JBHSDI010000001.1"/>
</dbReference>
<evidence type="ECO:0000313" key="2">
    <source>
        <dbReference type="Proteomes" id="UP001595798"/>
    </source>
</evidence>
<proteinExistence type="predicted"/>
<accession>A0ABV8QEL9</accession>
<dbReference type="EMBL" id="JBHSDI010000001">
    <property type="protein sequence ID" value="MFC4257459.1"/>
    <property type="molecule type" value="Genomic_DNA"/>
</dbReference>
<reference evidence="2" key="1">
    <citation type="journal article" date="2019" name="Int. J. Syst. Evol. Microbiol.">
        <title>The Global Catalogue of Microorganisms (GCM) 10K type strain sequencing project: providing services to taxonomists for standard genome sequencing and annotation.</title>
        <authorList>
            <consortium name="The Broad Institute Genomics Platform"/>
            <consortium name="The Broad Institute Genome Sequencing Center for Infectious Disease"/>
            <person name="Wu L."/>
            <person name="Ma J."/>
        </authorList>
    </citation>
    <scope>NUCLEOTIDE SEQUENCE [LARGE SCALE GENOMIC DNA]</scope>
    <source>
        <strain evidence="2">CECT 7297</strain>
    </source>
</reference>
<keyword evidence="2" id="KW-1185">Reference proteome</keyword>
<name>A0ABV8QEL9_9GAMM</name>
<sequence length="152" mass="16598">MEMRTQNIGGGVSVGALNTAYLSFRTSEESDPVRYGFGGAGLREPAIADADWVTTEWSPISLSRHPWLKELHALEGHRCELKISGNTMLGFGSVAVEFTVYDKFGHPIHSLVAKFLDVTGGSFLWGERKASGPIHRLPEVSSRHKSTLTEVG</sequence>
<gene>
    <name evidence="1" type="ORF">ACFOZ5_00275</name>
</gene>
<protein>
    <submittedName>
        <fullName evidence="1">Uncharacterized protein</fullName>
    </submittedName>
</protein>
<comment type="caution">
    <text evidence="1">The sequence shown here is derived from an EMBL/GenBank/DDBJ whole genome shotgun (WGS) entry which is preliminary data.</text>
</comment>
<evidence type="ECO:0000313" key="1">
    <source>
        <dbReference type="EMBL" id="MFC4257459.1"/>
    </source>
</evidence>